<dbReference type="Pfam" id="PF03883">
    <property type="entry name" value="H2O2_YaaD"/>
    <property type="match status" value="1"/>
</dbReference>
<evidence type="ECO:0000313" key="1">
    <source>
        <dbReference type="EMBL" id="MDJ1369868.1"/>
    </source>
</evidence>
<sequence>MSERLLILLPPSETKTDGGNSLFPTASRWSELDPIREETRRDLVGLSREGGDAAAKALRISAKLAEVELTRNQQLDAGPPLKAAVERYTGVLFDALDAASLASEERRWLDDHVAIHSALYGLVGAGDGIAAYRLSHNSKLSGATLKARWREAISSALAVHPGPILDLRSKGYVDLGPLPEGVRGAWGNVAERQPDGSLRSLNHFNKQAKGVFVRMLAQRFAGGPEPLLLEDVAAAVAPDFEVYRGDDGVVNIVRHHSAG</sequence>
<dbReference type="PANTHER" id="PTHR30283:SF4">
    <property type="entry name" value="PEROXIDE STRESS RESISTANCE PROTEIN YAAA"/>
    <property type="match status" value="1"/>
</dbReference>
<dbReference type="Proteomes" id="UP001170379">
    <property type="component" value="Unassembled WGS sequence"/>
</dbReference>
<organism evidence="1 2">
    <name type="scientific">Gulosibacter molinativorax</name>
    <dbReference type="NCBI Taxonomy" id="256821"/>
    <lineage>
        <taxon>Bacteria</taxon>
        <taxon>Bacillati</taxon>
        <taxon>Actinomycetota</taxon>
        <taxon>Actinomycetes</taxon>
        <taxon>Micrococcales</taxon>
        <taxon>Microbacteriaceae</taxon>
        <taxon>Gulosibacter</taxon>
    </lineage>
</organism>
<name>A0ABT7C3X8_9MICO</name>
<comment type="caution">
    <text evidence="1">The sequence shown here is derived from an EMBL/GenBank/DDBJ whole genome shotgun (WGS) entry which is preliminary data.</text>
</comment>
<accession>A0ABT7C3X8</accession>
<keyword evidence="2" id="KW-1185">Reference proteome</keyword>
<evidence type="ECO:0000313" key="2">
    <source>
        <dbReference type="Proteomes" id="UP001170379"/>
    </source>
</evidence>
<dbReference type="EMBL" id="PXVD01000001">
    <property type="protein sequence ID" value="MDJ1369868.1"/>
    <property type="molecule type" value="Genomic_DNA"/>
</dbReference>
<dbReference type="InterPro" id="IPR005583">
    <property type="entry name" value="YaaA"/>
</dbReference>
<dbReference type="PANTHER" id="PTHR30283">
    <property type="entry name" value="PEROXIDE STRESS RESPONSE PROTEIN YAAA"/>
    <property type="match status" value="1"/>
</dbReference>
<reference evidence="1" key="1">
    <citation type="submission" date="2018-03" db="EMBL/GenBank/DDBJ databases">
        <authorList>
            <person name="Nunes O.C."/>
            <person name="Lopes A.R."/>
            <person name="Froufe H."/>
            <person name="Munoz-Merida A."/>
            <person name="Barroso C."/>
            <person name="Egas C."/>
        </authorList>
    </citation>
    <scope>NUCLEOTIDE SEQUENCE</scope>
    <source>
        <strain evidence="1">ON4</strain>
    </source>
</reference>
<gene>
    <name evidence="1" type="ORF">C7K25_00510</name>
</gene>
<dbReference type="RefSeq" id="WP_026935604.1">
    <property type="nucleotide sequence ID" value="NZ_CP028426.1"/>
</dbReference>
<reference evidence="1" key="2">
    <citation type="journal article" date="2022" name="Sci. Rep.">
        <title>In silico prediction of the enzymes involved in the degradation of the herbicide molinate by Gulosibacter molinativorax ON4T.</title>
        <authorList>
            <person name="Lopes A.R."/>
            <person name="Bunin E."/>
            <person name="Viana A.T."/>
            <person name="Froufe H."/>
            <person name="Munoz-Merida A."/>
            <person name="Pinho D."/>
            <person name="Figueiredo J."/>
            <person name="Barroso C."/>
            <person name="Vaz-Moreira I."/>
            <person name="Bellanger X."/>
            <person name="Egas C."/>
            <person name="Nunes O.C."/>
        </authorList>
    </citation>
    <scope>NUCLEOTIDE SEQUENCE</scope>
    <source>
        <strain evidence="1">ON4</strain>
    </source>
</reference>
<proteinExistence type="predicted"/>
<protein>
    <submittedName>
        <fullName evidence="1">Peroxide stress protein YaaA</fullName>
    </submittedName>
</protein>